<evidence type="ECO:0008006" key="4">
    <source>
        <dbReference type="Google" id="ProtNLM"/>
    </source>
</evidence>
<keyword evidence="1" id="KW-0732">Signal</keyword>
<evidence type="ECO:0000256" key="1">
    <source>
        <dbReference type="SAM" id="SignalP"/>
    </source>
</evidence>
<accession>A0ABY5SXM7</accession>
<evidence type="ECO:0000313" key="3">
    <source>
        <dbReference type="Proteomes" id="UP001065265"/>
    </source>
</evidence>
<organism evidence="2 3">
    <name type="scientific">Qipengyuania spongiae</name>
    <dbReference type="NCBI Taxonomy" id="2909673"/>
    <lineage>
        <taxon>Bacteria</taxon>
        <taxon>Pseudomonadati</taxon>
        <taxon>Pseudomonadota</taxon>
        <taxon>Alphaproteobacteria</taxon>
        <taxon>Sphingomonadales</taxon>
        <taxon>Erythrobacteraceae</taxon>
        <taxon>Qipengyuania</taxon>
    </lineage>
</organism>
<evidence type="ECO:0000313" key="2">
    <source>
        <dbReference type="EMBL" id="UVI39298.1"/>
    </source>
</evidence>
<proteinExistence type="predicted"/>
<name>A0ABY5SXM7_9SPHN</name>
<dbReference type="PROSITE" id="PS51257">
    <property type="entry name" value="PROKAR_LIPOPROTEIN"/>
    <property type="match status" value="1"/>
</dbReference>
<protein>
    <recommendedName>
        <fullName evidence="4">Lipoprotein</fullName>
    </recommendedName>
</protein>
<feature type="signal peptide" evidence="1">
    <location>
        <begin position="1"/>
        <end position="21"/>
    </location>
</feature>
<dbReference type="EMBL" id="CP092471">
    <property type="protein sequence ID" value="UVI39298.1"/>
    <property type="molecule type" value="Genomic_DNA"/>
</dbReference>
<keyword evidence="3" id="KW-1185">Reference proteome</keyword>
<dbReference type="Proteomes" id="UP001065265">
    <property type="component" value="Chromosome"/>
</dbReference>
<feature type="chain" id="PRO_5047076245" description="Lipoprotein" evidence="1">
    <location>
        <begin position="22"/>
        <end position="157"/>
    </location>
</feature>
<sequence>MTKIFRLIPALSLTMVAAACSDPGTNDAETAPVETAIPVEPDGGIGDGAGPPVASRDTIPASFRGVWDIADGTCNPASDLRMDIRDDEIEFYESLGKVMSVEVENPDTIVVSLAMSGEGETWNVASRYVLSEGGAVLTPFETETNPQYQPIPRKRCS</sequence>
<gene>
    <name evidence="2" type="ORF">L1F33_13895</name>
</gene>
<dbReference type="RefSeq" id="WP_265558515.1">
    <property type="nucleotide sequence ID" value="NZ_CP092471.1"/>
</dbReference>
<reference evidence="2" key="1">
    <citation type="submission" date="2022-02" db="EMBL/GenBank/DDBJ databases">
        <title>Qipengyuania spongiae sp. nov., isolated from marine sponge.</title>
        <authorList>
            <person name="Li Z."/>
            <person name="Zhang M."/>
        </authorList>
    </citation>
    <scope>NUCLEOTIDE SEQUENCE</scope>
    <source>
        <strain evidence="2">PHS-Z21</strain>
    </source>
</reference>